<dbReference type="Gene3D" id="3.40.630.30">
    <property type="match status" value="1"/>
</dbReference>
<sequence length="206" mass="23499">MTFIEGEQAMSTYTVSLEPASEDDLALFAQWWNNCKIADGCRKEVDPLPVEDNIERFRIWCHEESDSGFGYAIRNQEGLCVGCISAWGIADPERDATLSIMVGPYYQGHGYGSQALTIALHRLHDMRVATITVRVAAHNLRARHMFAERGFREIDRMQHAIERDGKPLDIIVMRASAEDAVKTLWQDNPYDDSVQLIPRRNIFRVE</sequence>
<dbReference type="Pfam" id="PF13302">
    <property type="entry name" value="Acetyltransf_3"/>
    <property type="match status" value="1"/>
</dbReference>
<dbReference type="PROSITE" id="PS51186">
    <property type="entry name" value="GNAT"/>
    <property type="match status" value="1"/>
</dbReference>
<keyword evidence="2" id="KW-0808">Transferase</keyword>
<dbReference type="PATRIC" id="fig|1681.53.peg.906"/>
<dbReference type="InterPro" id="IPR000182">
    <property type="entry name" value="GNAT_dom"/>
</dbReference>
<proteinExistence type="predicted"/>
<dbReference type="Proteomes" id="UP000070092">
    <property type="component" value="Unassembled WGS sequence"/>
</dbReference>
<name>A0A133KQL7_BIFBI</name>
<dbReference type="SUPFAM" id="SSF55729">
    <property type="entry name" value="Acyl-CoA N-acyltransferases (Nat)"/>
    <property type="match status" value="1"/>
</dbReference>
<dbReference type="PANTHER" id="PTHR43415">
    <property type="entry name" value="SPERMIDINE N(1)-ACETYLTRANSFERASE"/>
    <property type="match status" value="1"/>
</dbReference>
<organism evidence="2 3">
    <name type="scientific">Bifidobacterium bifidum</name>
    <dbReference type="NCBI Taxonomy" id="1681"/>
    <lineage>
        <taxon>Bacteria</taxon>
        <taxon>Bacillati</taxon>
        <taxon>Actinomycetota</taxon>
        <taxon>Actinomycetes</taxon>
        <taxon>Bifidobacteriales</taxon>
        <taxon>Bifidobacteriaceae</taxon>
        <taxon>Bifidobacterium</taxon>
    </lineage>
</organism>
<evidence type="ECO:0000259" key="1">
    <source>
        <dbReference type="PROSITE" id="PS51186"/>
    </source>
</evidence>
<accession>A0A133KQL7</accession>
<dbReference type="PANTHER" id="PTHR43415:SF3">
    <property type="entry name" value="GNAT-FAMILY ACETYLTRANSFERASE"/>
    <property type="match status" value="1"/>
</dbReference>
<dbReference type="InterPro" id="IPR016181">
    <property type="entry name" value="Acyl_CoA_acyltransferase"/>
</dbReference>
<dbReference type="EMBL" id="LRPO01000024">
    <property type="protein sequence ID" value="KWZ81792.1"/>
    <property type="molecule type" value="Genomic_DNA"/>
</dbReference>
<evidence type="ECO:0000313" key="3">
    <source>
        <dbReference type="Proteomes" id="UP000070092"/>
    </source>
</evidence>
<feature type="domain" description="N-acetyltransferase" evidence="1">
    <location>
        <begin position="15"/>
        <end position="169"/>
    </location>
</feature>
<gene>
    <name evidence="2" type="ORF">HMPREF3196_00922</name>
</gene>
<reference evidence="2 3" key="1">
    <citation type="submission" date="2016-01" db="EMBL/GenBank/DDBJ databases">
        <authorList>
            <person name="Oliw E.H."/>
        </authorList>
    </citation>
    <scope>NUCLEOTIDE SEQUENCE [LARGE SCALE GENOMIC DNA]</scope>
    <source>
        <strain evidence="2 3">MJR8628B</strain>
    </source>
</reference>
<dbReference type="CDD" id="cd04301">
    <property type="entry name" value="NAT_SF"/>
    <property type="match status" value="1"/>
</dbReference>
<dbReference type="AlphaFoldDB" id="A0A133KQL7"/>
<comment type="caution">
    <text evidence="2">The sequence shown here is derived from an EMBL/GenBank/DDBJ whole genome shotgun (WGS) entry which is preliminary data.</text>
</comment>
<evidence type="ECO:0000313" key="2">
    <source>
        <dbReference type="EMBL" id="KWZ81792.1"/>
    </source>
</evidence>
<protein>
    <submittedName>
        <fullName evidence="2">Acetyltransferase, GNAT family</fullName>
    </submittedName>
</protein>
<dbReference type="GO" id="GO:0016747">
    <property type="term" value="F:acyltransferase activity, transferring groups other than amino-acyl groups"/>
    <property type="evidence" value="ECO:0007669"/>
    <property type="project" value="InterPro"/>
</dbReference>